<name>A0A562QTR1_9BACI</name>
<evidence type="ECO:0000256" key="6">
    <source>
        <dbReference type="ARBA" id="ARBA00022989"/>
    </source>
</evidence>
<evidence type="ECO:0000256" key="8">
    <source>
        <dbReference type="SAM" id="Phobius"/>
    </source>
</evidence>
<dbReference type="PIRSF" id="PIRSF019239">
    <property type="entry name" value="MrpE"/>
    <property type="match status" value="1"/>
</dbReference>
<dbReference type="PANTHER" id="PTHR34584">
    <property type="entry name" value="NA(+)/H(+) ANTIPORTER SUBUNIT E1"/>
    <property type="match status" value="1"/>
</dbReference>
<feature type="transmembrane region" description="Helical" evidence="8">
    <location>
        <begin position="49"/>
        <end position="69"/>
    </location>
</feature>
<evidence type="ECO:0000256" key="2">
    <source>
        <dbReference type="ARBA" id="ARBA00006228"/>
    </source>
</evidence>
<comment type="caution">
    <text evidence="9">The sequence shown here is derived from an EMBL/GenBank/DDBJ whole genome shotgun (WGS) entry which is preliminary data.</text>
</comment>
<dbReference type="PANTHER" id="PTHR34584:SF1">
    <property type="entry name" value="NA(+)_H(+) ANTIPORTER SUBUNIT E1"/>
    <property type="match status" value="1"/>
</dbReference>
<keyword evidence="3" id="KW-0813">Transport</keyword>
<keyword evidence="7 8" id="KW-0472">Membrane</keyword>
<keyword evidence="5 8" id="KW-0812">Transmembrane</keyword>
<keyword evidence="6 8" id="KW-1133">Transmembrane helix</keyword>
<reference evidence="9 10" key="1">
    <citation type="journal article" date="2015" name="Stand. Genomic Sci.">
        <title>Genomic Encyclopedia of Bacterial and Archaeal Type Strains, Phase III: the genomes of soil and plant-associated and newly described type strains.</title>
        <authorList>
            <person name="Whitman W.B."/>
            <person name="Woyke T."/>
            <person name="Klenk H.P."/>
            <person name="Zhou Y."/>
            <person name="Lilburn T.G."/>
            <person name="Beck B.J."/>
            <person name="De Vos P."/>
            <person name="Vandamme P."/>
            <person name="Eisen J.A."/>
            <person name="Garrity G."/>
            <person name="Hugenholtz P."/>
            <person name="Kyrpides N.C."/>
        </authorList>
    </citation>
    <scope>NUCLEOTIDE SEQUENCE [LARGE SCALE GENOMIC DNA]</scope>
    <source>
        <strain evidence="9 10">CGMCC 1.10116</strain>
    </source>
</reference>
<dbReference type="EMBL" id="VLKZ01000001">
    <property type="protein sequence ID" value="TWI59620.1"/>
    <property type="molecule type" value="Genomic_DNA"/>
</dbReference>
<keyword evidence="4" id="KW-1003">Cell membrane</keyword>
<keyword evidence="10" id="KW-1185">Reference proteome</keyword>
<proteinExistence type="inferred from homology"/>
<evidence type="ECO:0000256" key="1">
    <source>
        <dbReference type="ARBA" id="ARBA00004651"/>
    </source>
</evidence>
<comment type="similarity">
    <text evidence="2">Belongs to the CPA3 antiporters (TC 2.A.63) subunit E family.</text>
</comment>
<dbReference type="GO" id="GO:0008324">
    <property type="term" value="F:monoatomic cation transmembrane transporter activity"/>
    <property type="evidence" value="ECO:0007669"/>
    <property type="project" value="InterPro"/>
</dbReference>
<evidence type="ECO:0000256" key="4">
    <source>
        <dbReference type="ARBA" id="ARBA00022475"/>
    </source>
</evidence>
<comment type="subcellular location">
    <subcellularLocation>
        <location evidence="1">Cell membrane</location>
        <topology evidence="1">Multi-pass membrane protein</topology>
    </subcellularLocation>
</comment>
<evidence type="ECO:0000256" key="3">
    <source>
        <dbReference type="ARBA" id="ARBA00022449"/>
    </source>
</evidence>
<organism evidence="9 10">
    <name type="scientific">Halalkalibacter nanhaiisediminis</name>
    <dbReference type="NCBI Taxonomy" id="688079"/>
    <lineage>
        <taxon>Bacteria</taxon>
        <taxon>Bacillati</taxon>
        <taxon>Bacillota</taxon>
        <taxon>Bacilli</taxon>
        <taxon>Bacillales</taxon>
        <taxon>Bacillaceae</taxon>
        <taxon>Halalkalibacter</taxon>
    </lineage>
</organism>
<keyword evidence="3" id="KW-0050">Antiport</keyword>
<dbReference type="Pfam" id="PF01899">
    <property type="entry name" value="MNHE"/>
    <property type="match status" value="1"/>
</dbReference>
<protein>
    <submittedName>
        <fullName evidence="9">Multicomponent Na+:H+ antiporter subunit E</fullName>
    </submittedName>
</protein>
<dbReference type="GO" id="GO:0005886">
    <property type="term" value="C:plasma membrane"/>
    <property type="evidence" value="ECO:0007669"/>
    <property type="project" value="UniProtKB-SubCell"/>
</dbReference>
<dbReference type="InterPro" id="IPR002758">
    <property type="entry name" value="Cation_antiport_E"/>
</dbReference>
<evidence type="ECO:0000313" key="10">
    <source>
        <dbReference type="Proteomes" id="UP000315711"/>
    </source>
</evidence>
<dbReference type="OrthoDB" id="9800498at2"/>
<accession>A0A562QTR1</accession>
<dbReference type="GO" id="GO:0015297">
    <property type="term" value="F:antiporter activity"/>
    <property type="evidence" value="ECO:0007669"/>
    <property type="project" value="UniProtKB-KW"/>
</dbReference>
<dbReference type="NCBIfam" id="NF006517">
    <property type="entry name" value="PRK08965.1-1"/>
    <property type="match status" value="1"/>
</dbReference>
<dbReference type="AlphaFoldDB" id="A0A562QTR1"/>
<dbReference type="Proteomes" id="UP000315711">
    <property type="component" value="Unassembled WGS sequence"/>
</dbReference>
<gene>
    <name evidence="9" type="ORF">IQ10_00035</name>
</gene>
<sequence length="158" mass="18001">MPIQLLINIFIALLWMFLNDAWSILSLFTGYLVGLVVILSMRKFFPTRFYIITLFAIVKLFFVFSRELISSSVLVIRQVLRPKLNITPGIFTMKTELEGEWEITLLALLLSLTPGSVVLEVSPDNKTFYIHAMDIPASSNAVLQAKDSFEKAIREVTR</sequence>
<evidence type="ECO:0000256" key="7">
    <source>
        <dbReference type="ARBA" id="ARBA00023136"/>
    </source>
</evidence>
<feature type="transmembrane region" description="Helical" evidence="8">
    <location>
        <begin position="6"/>
        <end position="37"/>
    </location>
</feature>
<dbReference type="RefSeq" id="WP_144448471.1">
    <property type="nucleotide sequence ID" value="NZ_VLKZ01000001.1"/>
</dbReference>
<evidence type="ECO:0000256" key="5">
    <source>
        <dbReference type="ARBA" id="ARBA00022692"/>
    </source>
</evidence>
<evidence type="ECO:0000313" key="9">
    <source>
        <dbReference type="EMBL" id="TWI59620.1"/>
    </source>
</evidence>